<feature type="non-terminal residue" evidence="1">
    <location>
        <position position="1"/>
    </location>
</feature>
<dbReference type="SUPFAM" id="SSF52047">
    <property type="entry name" value="RNI-like"/>
    <property type="match status" value="1"/>
</dbReference>
<protein>
    <submittedName>
        <fullName evidence="1">Uncharacterized protein</fullName>
    </submittedName>
</protein>
<proteinExistence type="predicted"/>
<reference evidence="1 2" key="1">
    <citation type="journal article" date="2013" name="BMC Genomics">
        <title>The miniature genome of a carnivorous plant Genlisea aurea contains a low number of genes and short non-coding sequences.</title>
        <authorList>
            <person name="Leushkin E.V."/>
            <person name="Sutormin R.A."/>
            <person name="Nabieva E.R."/>
            <person name="Penin A.A."/>
            <person name="Kondrashov A.S."/>
            <person name="Logacheva M.D."/>
        </authorList>
    </citation>
    <scope>NUCLEOTIDE SEQUENCE [LARGE SCALE GENOMIC DNA]</scope>
</reference>
<comment type="caution">
    <text evidence="1">The sequence shown here is derived from an EMBL/GenBank/DDBJ whole genome shotgun (WGS) entry which is preliminary data.</text>
</comment>
<dbReference type="EMBL" id="AUSU01007032">
    <property type="protein sequence ID" value="EPS61176.1"/>
    <property type="molecule type" value="Genomic_DNA"/>
</dbReference>
<dbReference type="AlphaFoldDB" id="S8C9Y8"/>
<dbReference type="OrthoDB" id="868202at2759"/>
<dbReference type="Proteomes" id="UP000015453">
    <property type="component" value="Unassembled WGS sequence"/>
</dbReference>
<name>S8C9Y8_9LAMI</name>
<evidence type="ECO:0000313" key="2">
    <source>
        <dbReference type="Proteomes" id="UP000015453"/>
    </source>
</evidence>
<organism evidence="1 2">
    <name type="scientific">Genlisea aurea</name>
    <dbReference type="NCBI Taxonomy" id="192259"/>
    <lineage>
        <taxon>Eukaryota</taxon>
        <taxon>Viridiplantae</taxon>
        <taxon>Streptophyta</taxon>
        <taxon>Embryophyta</taxon>
        <taxon>Tracheophyta</taxon>
        <taxon>Spermatophyta</taxon>
        <taxon>Magnoliopsida</taxon>
        <taxon>eudicotyledons</taxon>
        <taxon>Gunneridae</taxon>
        <taxon>Pentapetalae</taxon>
        <taxon>asterids</taxon>
        <taxon>lamiids</taxon>
        <taxon>Lamiales</taxon>
        <taxon>Lentibulariaceae</taxon>
        <taxon>Genlisea</taxon>
    </lineage>
</organism>
<feature type="non-terminal residue" evidence="1">
    <location>
        <position position="118"/>
    </location>
</feature>
<accession>S8C9Y8</accession>
<gene>
    <name evidence="1" type="ORF">M569_13624</name>
</gene>
<keyword evidence="2" id="KW-1185">Reference proteome</keyword>
<evidence type="ECO:0000313" key="1">
    <source>
        <dbReference type="EMBL" id="EPS61176.1"/>
    </source>
</evidence>
<sequence length="118" mass="13774">LLDLTLENLRSLVKMELNCKKLKTLYVEWCFTSTEQSQVLLSCPSLRKFVWFHNNIVENWIIENLTDLDVIALGDYLENDKLKLKNLIAGVSHCNFLVIFKTFVKVIPKPHQLLLLPF</sequence>